<evidence type="ECO:0000313" key="2">
    <source>
        <dbReference type="EMBL" id="MCF1716136.1"/>
    </source>
</evidence>
<evidence type="ECO:0000313" key="3">
    <source>
        <dbReference type="Proteomes" id="UP001200145"/>
    </source>
</evidence>
<dbReference type="SUPFAM" id="SSF47781">
    <property type="entry name" value="RuvA domain 2-like"/>
    <property type="match status" value="3"/>
</dbReference>
<keyword evidence="1" id="KW-0812">Transmembrane</keyword>
<proteinExistence type="predicted"/>
<keyword evidence="1" id="KW-1133">Transmembrane helix</keyword>
<organism evidence="2 3">
    <name type="scientific">Flavihumibacter fluminis</name>
    <dbReference type="NCBI Taxonomy" id="2909236"/>
    <lineage>
        <taxon>Bacteria</taxon>
        <taxon>Pseudomonadati</taxon>
        <taxon>Bacteroidota</taxon>
        <taxon>Chitinophagia</taxon>
        <taxon>Chitinophagales</taxon>
        <taxon>Chitinophagaceae</taxon>
        <taxon>Flavihumibacter</taxon>
    </lineage>
</organism>
<dbReference type="RefSeq" id="WP_234867086.1">
    <property type="nucleotide sequence ID" value="NZ_JAKEVY010000004.1"/>
</dbReference>
<reference evidence="2 3" key="1">
    <citation type="submission" date="2022-01" db="EMBL/GenBank/DDBJ databases">
        <title>Flavihumibacter sp. nov., isolated from sediment of a river.</title>
        <authorList>
            <person name="Liu H."/>
        </authorList>
    </citation>
    <scope>NUCLEOTIDE SEQUENCE [LARGE SCALE GENOMIC DNA]</scope>
    <source>
        <strain evidence="2 3">RY-1</strain>
    </source>
</reference>
<keyword evidence="3" id="KW-1185">Reference proteome</keyword>
<dbReference type="InterPro" id="IPR051675">
    <property type="entry name" value="Endo/Exo/Phosphatase_dom_1"/>
</dbReference>
<dbReference type="Pfam" id="PF12836">
    <property type="entry name" value="HHH_3"/>
    <property type="match status" value="2"/>
</dbReference>
<protein>
    <submittedName>
        <fullName evidence="2">Helix-hairpin-helix domain-containing protein</fullName>
    </submittedName>
</protein>
<dbReference type="PANTHER" id="PTHR21180:SF32">
    <property type="entry name" value="ENDONUCLEASE_EXONUCLEASE_PHOSPHATASE FAMILY DOMAIN-CONTAINING PROTEIN 1"/>
    <property type="match status" value="1"/>
</dbReference>
<dbReference type="EMBL" id="JAKEVY010000004">
    <property type="protein sequence ID" value="MCF1716136.1"/>
    <property type="molecule type" value="Genomic_DNA"/>
</dbReference>
<dbReference type="InterPro" id="IPR010994">
    <property type="entry name" value="RuvA_2-like"/>
</dbReference>
<comment type="caution">
    <text evidence="2">The sequence shown here is derived from an EMBL/GenBank/DDBJ whole genome shotgun (WGS) entry which is preliminary data.</text>
</comment>
<sequence>MKKKGWKAWVRDYLHFSKNERIGILILLAVMLAIKVVPYYWPATPPAPVAVTDSLIVRLLEKSGADTVKLLRERGRLFDRNEFSSQEGIVSSAYERSFEKGRSLSGALFPFNPNLATELDWQRLGVPPKTIGTILKYREKGGKFRSGEDLYRIYGMPKQLADRLIPMVRLESGTGPAIPATNSFGGGNQDPSSQRVLDKVGSRFNSTEYGNRKPGGFKSKMIRINLADSLDWLALPGIGPKLSGRILSYRNALGGFVRVEQIKEVYGLADSVFQQLLPQLELDDVAVRKLNPNAATMEEMARHPYIRWKLAQAIVQYRNSNGAFREMSDLGKIHLVDTNLLKKLGPYCDFK</sequence>
<feature type="transmembrane region" description="Helical" evidence="1">
    <location>
        <begin position="21"/>
        <end position="41"/>
    </location>
</feature>
<evidence type="ECO:0000256" key="1">
    <source>
        <dbReference type="SAM" id="Phobius"/>
    </source>
</evidence>
<dbReference type="Proteomes" id="UP001200145">
    <property type="component" value="Unassembled WGS sequence"/>
</dbReference>
<dbReference type="Gene3D" id="1.10.150.280">
    <property type="entry name" value="AF1531-like domain"/>
    <property type="match status" value="3"/>
</dbReference>
<keyword evidence="1" id="KW-0472">Membrane</keyword>
<accession>A0ABS9BKD1</accession>
<name>A0ABS9BKD1_9BACT</name>
<gene>
    <name evidence="2" type="ORF">L0U88_15960</name>
</gene>
<dbReference type="PANTHER" id="PTHR21180">
    <property type="entry name" value="ENDONUCLEASE/EXONUCLEASE/PHOSPHATASE FAMILY DOMAIN-CONTAINING PROTEIN 1"/>
    <property type="match status" value="1"/>
</dbReference>